<dbReference type="EMBL" id="RKQL01000007">
    <property type="protein sequence ID" value="RPE63001.1"/>
    <property type="molecule type" value="Genomic_DNA"/>
</dbReference>
<keyword evidence="5" id="KW-1185">Reference proteome</keyword>
<dbReference type="SUPFAM" id="SSF48452">
    <property type="entry name" value="TPR-like"/>
    <property type="match status" value="1"/>
</dbReference>
<feature type="transmembrane region" description="Helical" evidence="3">
    <location>
        <begin position="396"/>
        <end position="414"/>
    </location>
</feature>
<sequence length="663" mass="73849">MPSRMAEKARATARVFFGPTAPGWALLLLLGLIAVLQGPALQGGFLFDDEPNLRDLGAYGGVETWETLRAYLFGGFAGPSGRPLSLLSFLIDDFTWPSTPENFKRTNLLLHLLNVALLAWATLKLTRFYGLDARRAAWAAFWAAAFWGLHPLLISTTFYVVQRMAMLAATFSLAGLIAYLHGRSLWPERPRAALTWMVVGLGAGTALATLSKENGALLPLLILVIEFCAPAGRPPLPRWFRWMALYLPSLALLAYLGRYINLSDHPWPERSFNQIERVLTEARILWDYLGLWFLPRIEGAGLFRDGIVLSRSLWAPPQTALAVAGLAVLLAGAVWVRRRAPFVALALLFFLAGHVMESGWLGLELYFEHRNYLPSVFLFLPLSVWLVQAHAGTQRALAWLVGGVLLAWLTFFSWQRAKLWADPVKLEVYWALAAPESPRAANALARHWLNQGGNVAEAEKVLDEALARKPNSGLLILSRLQLHTNVGTATLAEFEEAARRLESAPFDAQVVTALRHLAERAARPSATEVERAGVRLLIERLQANGQYQQFPLFRRLIPYLLARIALAQGDADAAERLYREAMSLYGQMDAAMEMVAEVGNAGYPEHALRLLDQAERLLATQREDDVKFPRAFYLREIERIRGLLNEERDKAHAPARAAASARS</sequence>
<proteinExistence type="predicted"/>
<feature type="transmembrane region" description="Helical" evidence="3">
    <location>
        <begin position="192"/>
        <end position="210"/>
    </location>
</feature>
<feature type="transmembrane region" description="Helical" evidence="3">
    <location>
        <begin position="239"/>
        <end position="260"/>
    </location>
</feature>
<comment type="caution">
    <text evidence="4">The sequence shown here is derived from an EMBL/GenBank/DDBJ whole genome shotgun (WGS) entry which is preliminary data.</text>
</comment>
<organism evidence="4 5">
    <name type="scientific">Tibeticola sediminis</name>
    <dbReference type="NCBI Taxonomy" id="1917811"/>
    <lineage>
        <taxon>Bacteria</taxon>
        <taxon>Pseudomonadati</taxon>
        <taxon>Pseudomonadota</taxon>
        <taxon>Betaproteobacteria</taxon>
        <taxon>Burkholderiales</taxon>
        <taxon>Comamonadaceae</taxon>
        <taxon>Tibeticola</taxon>
    </lineage>
</organism>
<dbReference type="PANTHER" id="PTHR44227:SF3">
    <property type="entry name" value="PROTEIN O-MANNOSYL-TRANSFERASE TMTC4"/>
    <property type="match status" value="1"/>
</dbReference>
<gene>
    <name evidence="4" type="ORF">EDC62_2463</name>
</gene>
<evidence type="ECO:0000256" key="2">
    <source>
        <dbReference type="ARBA" id="ARBA00022803"/>
    </source>
</evidence>
<evidence type="ECO:0000256" key="1">
    <source>
        <dbReference type="ARBA" id="ARBA00022737"/>
    </source>
</evidence>
<dbReference type="Proteomes" id="UP000272193">
    <property type="component" value="Unassembled WGS sequence"/>
</dbReference>
<evidence type="ECO:0000313" key="5">
    <source>
        <dbReference type="Proteomes" id="UP000272193"/>
    </source>
</evidence>
<feature type="transmembrane region" description="Helical" evidence="3">
    <location>
        <begin position="216"/>
        <end position="232"/>
    </location>
</feature>
<evidence type="ECO:0000313" key="4">
    <source>
        <dbReference type="EMBL" id="RPE63001.1"/>
    </source>
</evidence>
<feature type="transmembrane region" description="Helical" evidence="3">
    <location>
        <begin position="160"/>
        <end position="180"/>
    </location>
</feature>
<dbReference type="RefSeq" id="WP_124224106.1">
    <property type="nucleotide sequence ID" value="NZ_RKQL01000007.1"/>
</dbReference>
<name>A0A3N4U7B6_9BURK</name>
<evidence type="ECO:0000256" key="3">
    <source>
        <dbReference type="SAM" id="Phobius"/>
    </source>
</evidence>
<dbReference type="AlphaFoldDB" id="A0A3N4U7B6"/>
<keyword evidence="3" id="KW-0472">Membrane</keyword>
<dbReference type="InterPro" id="IPR052346">
    <property type="entry name" value="O-mannosyl-transferase_TMTC"/>
</dbReference>
<feature type="transmembrane region" description="Helical" evidence="3">
    <location>
        <begin position="108"/>
        <end position="125"/>
    </location>
</feature>
<feature type="transmembrane region" description="Helical" evidence="3">
    <location>
        <begin position="372"/>
        <end position="389"/>
    </location>
</feature>
<feature type="transmembrane region" description="Helical" evidence="3">
    <location>
        <begin position="319"/>
        <end position="336"/>
    </location>
</feature>
<accession>A0A3N4U7B6</accession>
<dbReference type="OrthoDB" id="8566379at2"/>
<feature type="transmembrane region" description="Helical" evidence="3">
    <location>
        <begin position="343"/>
        <end position="360"/>
    </location>
</feature>
<evidence type="ECO:0008006" key="6">
    <source>
        <dbReference type="Google" id="ProtNLM"/>
    </source>
</evidence>
<dbReference type="PANTHER" id="PTHR44227">
    <property type="match status" value="1"/>
</dbReference>
<keyword evidence="1" id="KW-0677">Repeat</keyword>
<feature type="transmembrane region" description="Helical" evidence="3">
    <location>
        <begin position="137"/>
        <end position="154"/>
    </location>
</feature>
<reference evidence="4 5" key="1">
    <citation type="submission" date="2018-11" db="EMBL/GenBank/DDBJ databases">
        <title>Genomic Encyclopedia of Type Strains, Phase IV (KMG-IV): sequencing the most valuable type-strain genomes for metagenomic binning, comparative biology and taxonomic classification.</title>
        <authorList>
            <person name="Goeker M."/>
        </authorList>
    </citation>
    <scope>NUCLEOTIDE SEQUENCE [LARGE SCALE GENOMIC DNA]</scope>
    <source>
        <strain evidence="4 5">DSM 101684</strain>
    </source>
</reference>
<protein>
    <recommendedName>
        <fullName evidence="6">Tetratricopeptide repeat protein</fullName>
    </recommendedName>
</protein>
<dbReference type="InterPro" id="IPR011990">
    <property type="entry name" value="TPR-like_helical_dom_sf"/>
</dbReference>
<keyword evidence="3" id="KW-1133">Transmembrane helix</keyword>
<keyword evidence="2" id="KW-0802">TPR repeat</keyword>
<keyword evidence="3" id="KW-0812">Transmembrane</keyword>